<keyword evidence="4" id="KW-1185">Reference proteome</keyword>
<dbReference type="InterPro" id="IPR036179">
    <property type="entry name" value="Ig-like_dom_sf"/>
</dbReference>
<dbReference type="SUPFAM" id="SSF48726">
    <property type="entry name" value="Immunoglobulin"/>
    <property type="match status" value="1"/>
</dbReference>
<sequence length="123" mass="14116">MAFIVCLIYLTTLLFWVSGESLSDKVHQTPSHLITDAERTVQLRCSHTIEDYRMILWYEQLKGETALNLIGYVYYKNPTIEDQYTNQFNITGDGAKDSTLDYTLEKKLVGSSALYYCAARKAQ</sequence>
<proteinExistence type="predicted"/>
<dbReference type="InterPro" id="IPR050413">
    <property type="entry name" value="TCR_beta_variable"/>
</dbReference>
<evidence type="ECO:0000256" key="1">
    <source>
        <dbReference type="ARBA" id="ARBA00022859"/>
    </source>
</evidence>
<dbReference type="AlphaFoldDB" id="A0AAN9D041"/>
<reference evidence="3 4" key="1">
    <citation type="submission" date="2024-02" db="EMBL/GenBank/DDBJ databases">
        <title>Chromosome-level genome assembly of the Eurasian Minnow (Phoxinus phoxinus).</title>
        <authorList>
            <person name="Oriowo T.O."/>
            <person name="Martin S."/>
            <person name="Stange M."/>
            <person name="Chrysostomakis Y."/>
            <person name="Brown T."/>
            <person name="Winkler S."/>
            <person name="Kukowka S."/>
            <person name="Myers E.W."/>
            <person name="Bohne A."/>
        </authorList>
    </citation>
    <scope>NUCLEOTIDE SEQUENCE [LARGE SCALE GENOMIC DNA]</scope>
    <source>
        <strain evidence="3">ZFMK-TIS-60720</strain>
        <tissue evidence="3">Whole Organism</tissue>
    </source>
</reference>
<name>A0AAN9D041_9TELE</name>
<dbReference type="PANTHER" id="PTHR23268:SF102">
    <property type="entry name" value="IMMUNOGLOBULIN V-SET DOMAIN-CONTAINING PROTEIN"/>
    <property type="match status" value="1"/>
</dbReference>
<keyword evidence="1" id="KW-0391">Immunity</keyword>
<organism evidence="3 4">
    <name type="scientific">Phoxinus phoxinus</name>
    <name type="common">Eurasian minnow</name>
    <dbReference type="NCBI Taxonomy" id="58324"/>
    <lineage>
        <taxon>Eukaryota</taxon>
        <taxon>Metazoa</taxon>
        <taxon>Chordata</taxon>
        <taxon>Craniata</taxon>
        <taxon>Vertebrata</taxon>
        <taxon>Euteleostomi</taxon>
        <taxon>Actinopterygii</taxon>
        <taxon>Neopterygii</taxon>
        <taxon>Teleostei</taxon>
        <taxon>Ostariophysi</taxon>
        <taxon>Cypriniformes</taxon>
        <taxon>Leuciscidae</taxon>
        <taxon>Phoxininae</taxon>
        <taxon>Phoxinus</taxon>
    </lineage>
</organism>
<feature type="signal peptide" evidence="2">
    <location>
        <begin position="1"/>
        <end position="19"/>
    </location>
</feature>
<dbReference type="Gene3D" id="2.60.40.10">
    <property type="entry name" value="Immunoglobulins"/>
    <property type="match status" value="1"/>
</dbReference>
<comment type="caution">
    <text evidence="3">The sequence shown here is derived from an EMBL/GenBank/DDBJ whole genome shotgun (WGS) entry which is preliminary data.</text>
</comment>
<dbReference type="GO" id="GO:0002376">
    <property type="term" value="P:immune system process"/>
    <property type="evidence" value="ECO:0007669"/>
    <property type="project" value="UniProtKB-KW"/>
</dbReference>
<evidence type="ECO:0000313" key="3">
    <source>
        <dbReference type="EMBL" id="KAK7153381.1"/>
    </source>
</evidence>
<feature type="chain" id="PRO_5042928195" description="Ig-like domain-containing protein" evidence="2">
    <location>
        <begin position="20"/>
        <end position="123"/>
    </location>
</feature>
<dbReference type="EMBL" id="JAYKXH010000011">
    <property type="protein sequence ID" value="KAK7153381.1"/>
    <property type="molecule type" value="Genomic_DNA"/>
</dbReference>
<dbReference type="PANTHER" id="PTHR23268">
    <property type="entry name" value="T-CELL RECEPTOR BETA CHAIN"/>
    <property type="match status" value="1"/>
</dbReference>
<dbReference type="InterPro" id="IPR013783">
    <property type="entry name" value="Ig-like_fold"/>
</dbReference>
<keyword evidence="2" id="KW-0732">Signal</keyword>
<accession>A0AAN9D041</accession>
<evidence type="ECO:0000256" key="2">
    <source>
        <dbReference type="SAM" id="SignalP"/>
    </source>
</evidence>
<dbReference type="GO" id="GO:0005886">
    <property type="term" value="C:plasma membrane"/>
    <property type="evidence" value="ECO:0007669"/>
    <property type="project" value="TreeGrafter"/>
</dbReference>
<dbReference type="Proteomes" id="UP001364617">
    <property type="component" value="Unassembled WGS sequence"/>
</dbReference>
<evidence type="ECO:0008006" key="5">
    <source>
        <dbReference type="Google" id="ProtNLM"/>
    </source>
</evidence>
<protein>
    <recommendedName>
        <fullName evidence="5">Ig-like domain-containing protein</fullName>
    </recommendedName>
</protein>
<dbReference type="GO" id="GO:0007166">
    <property type="term" value="P:cell surface receptor signaling pathway"/>
    <property type="evidence" value="ECO:0007669"/>
    <property type="project" value="TreeGrafter"/>
</dbReference>
<evidence type="ECO:0000313" key="4">
    <source>
        <dbReference type="Proteomes" id="UP001364617"/>
    </source>
</evidence>
<gene>
    <name evidence="3" type="ORF">R3I93_011326</name>
</gene>